<evidence type="ECO:0000313" key="3">
    <source>
        <dbReference type="Proteomes" id="UP000554482"/>
    </source>
</evidence>
<name>A0A7J6WLH4_THATH</name>
<dbReference type="OrthoDB" id="1937321at2759"/>
<dbReference type="GO" id="GO:0005886">
    <property type="term" value="C:plasma membrane"/>
    <property type="evidence" value="ECO:0007669"/>
    <property type="project" value="TreeGrafter"/>
</dbReference>
<comment type="caution">
    <text evidence="2">The sequence shown here is derived from an EMBL/GenBank/DDBJ whole genome shotgun (WGS) entry which is preliminary data.</text>
</comment>
<keyword evidence="3" id="KW-1185">Reference proteome</keyword>
<dbReference type="AlphaFoldDB" id="A0A7J6WLH4"/>
<sequence>SVGFTAVPLFIVALVWFAIFGLSLLLICCCYCCCRRESYGYSRTAYALSLIFLILFTISAIIGCIVLYTGQGKFNGSTEDTLEYVVKQANLTADNLRNVSGYLAAAKGIKVATVLLGPDVQTSIDEIDSKINSSATTLEDVI</sequence>
<dbReference type="PANTHER" id="PTHR31414">
    <property type="entry name" value="TRANSMEMBRANE PROTEIN DDB_G0292058"/>
    <property type="match status" value="1"/>
</dbReference>
<dbReference type="GO" id="GO:0009506">
    <property type="term" value="C:plasmodesma"/>
    <property type="evidence" value="ECO:0007669"/>
    <property type="project" value="TreeGrafter"/>
</dbReference>
<dbReference type="InterPro" id="IPR040283">
    <property type="entry name" value="DDB_G0292058-like"/>
</dbReference>
<feature type="transmembrane region" description="Helical" evidence="1">
    <location>
        <begin position="45"/>
        <end position="68"/>
    </location>
</feature>
<evidence type="ECO:0000313" key="2">
    <source>
        <dbReference type="EMBL" id="KAF5197787.1"/>
    </source>
</evidence>
<keyword evidence="1 2" id="KW-0812">Transmembrane</keyword>
<feature type="non-terminal residue" evidence="2">
    <location>
        <position position="1"/>
    </location>
</feature>
<gene>
    <name evidence="2" type="ORF">FRX31_012626</name>
</gene>
<keyword evidence="1" id="KW-1133">Transmembrane helix</keyword>
<reference evidence="2 3" key="1">
    <citation type="submission" date="2020-06" db="EMBL/GenBank/DDBJ databases">
        <title>Transcriptomic and genomic resources for Thalictrum thalictroides and T. hernandezii: Facilitating candidate gene discovery in an emerging model plant lineage.</title>
        <authorList>
            <person name="Arias T."/>
            <person name="Riano-Pachon D.M."/>
            <person name="Di Stilio V.S."/>
        </authorList>
    </citation>
    <scope>NUCLEOTIDE SEQUENCE [LARGE SCALE GENOMIC DNA]</scope>
    <source>
        <strain evidence="3">cv. WT478/WT964</strain>
        <tissue evidence="2">Leaves</tissue>
    </source>
</reference>
<feature type="transmembrane region" description="Helical" evidence="1">
    <location>
        <begin position="6"/>
        <end position="33"/>
    </location>
</feature>
<dbReference type="EMBL" id="JABWDY010014217">
    <property type="protein sequence ID" value="KAF5197787.1"/>
    <property type="molecule type" value="Genomic_DNA"/>
</dbReference>
<protein>
    <submittedName>
        <fullName evidence="2">Transmembrane protein</fullName>
    </submittedName>
</protein>
<proteinExistence type="predicted"/>
<organism evidence="2 3">
    <name type="scientific">Thalictrum thalictroides</name>
    <name type="common">Rue-anemone</name>
    <name type="synonym">Anemone thalictroides</name>
    <dbReference type="NCBI Taxonomy" id="46969"/>
    <lineage>
        <taxon>Eukaryota</taxon>
        <taxon>Viridiplantae</taxon>
        <taxon>Streptophyta</taxon>
        <taxon>Embryophyta</taxon>
        <taxon>Tracheophyta</taxon>
        <taxon>Spermatophyta</taxon>
        <taxon>Magnoliopsida</taxon>
        <taxon>Ranunculales</taxon>
        <taxon>Ranunculaceae</taxon>
        <taxon>Thalictroideae</taxon>
        <taxon>Thalictrum</taxon>
    </lineage>
</organism>
<keyword evidence="1" id="KW-0472">Membrane</keyword>
<dbReference type="Proteomes" id="UP000554482">
    <property type="component" value="Unassembled WGS sequence"/>
</dbReference>
<feature type="non-terminal residue" evidence="2">
    <location>
        <position position="142"/>
    </location>
</feature>
<dbReference type="PANTHER" id="PTHR31414:SF15">
    <property type="entry name" value="PLASMA MEMBRANE FUSION PROTEIN"/>
    <property type="match status" value="1"/>
</dbReference>
<accession>A0A7J6WLH4</accession>
<evidence type="ECO:0000256" key="1">
    <source>
        <dbReference type="SAM" id="Phobius"/>
    </source>
</evidence>